<feature type="transmembrane region" description="Helical" evidence="1">
    <location>
        <begin position="446"/>
        <end position="465"/>
    </location>
</feature>
<evidence type="ECO:0000256" key="1">
    <source>
        <dbReference type="SAM" id="Phobius"/>
    </source>
</evidence>
<feature type="transmembrane region" description="Helical" evidence="1">
    <location>
        <begin position="351"/>
        <end position="368"/>
    </location>
</feature>
<dbReference type="EMBL" id="CP076132">
    <property type="protein sequence ID" value="QWG00300.1"/>
    <property type="molecule type" value="Genomic_DNA"/>
</dbReference>
<feature type="transmembrane region" description="Helical" evidence="1">
    <location>
        <begin position="413"/>
        <end position="434"/>
    </location>
</feature>
<keyword evidence="1" id="KW-0472">Membrane</keyword>
<organism evidence="2 3">
    <name type="scientific">Flammeovirga yaeyamensis</name>
    <dbReference type="NCBI Taxonomy" id="367791"/>
    <lineage>
        <taxon>Bacteria</taxon>
        <taxon>Pseudomonadati</taxon>
        <taxon>Bacteroidota</taxon>
        <taxon>Cytophagia</taxon>
        <taxon>Cytophagales</taxon>
        <taxon>Flammeovirgaceae</taxon>
        <taxon>Flammeovirga</taxon>
    </lineage>
</organism>
<accession>A0AAX1MYD0</accession>
<dbReference type="KEGG" id="fya:KMW28_11620"/>
<sequence>MDKFNFKKYNWVLAIPAFFILTFIYFSPEFIDGKSLNQSDLIHFEGMSHASQAEAKRTGEPPLWNTAMFSGMPELLFSSLQGDPTHYMYLATNLGLYKTYENPMTVFALMICLWIGLMCFRVKPWVGFFISAAFAFNTFFITSLEAGHITKLNAIAYSALVLGGMRLLFDKKWWMGAALLAFGVCIEIRASHYQITYYLIFVCLMYGLSELYFYFKNGEIKVFLTRVIPIGILAASLGASTQLWRVWTTKEYSEYSIRGKKELSAQAGQENNYTEEGLDKDYAFSWSEGKMESLTLISPNFLGGSSQETLEKDGPFLTMISKNYGQQAVQQLSQIKLPLYFGEQPFTGGPIYQGAILSFLFILGLFVLDKRDRIWLISSLLMALFFAWGKHLQWFNYTLFDILPGMNKFRTPAMALGIGCVVMALGAALGFNKIINDGWDEKTQKAAYKAAGATGGLLIIMWVAAGFMDVSGARDAAIFSQMFQTQDANLIRNLTSAMEAERISMIRGDVVRSFILIALACGVFYLYSKNKLKLWLAVGLVGVLTIGDVWSVAKRYINKESFKVDTNKQTHKATPADTYILADKDPNFRVLNLTENTFNEAKTSYFHKSIGGYFPAKLRRYQDLIERELSREIQVFANTVQKGDTLQVREIPALNMLNMKYTILGPQKEAVLQNPNALGNAWFVEHIEKVNTPDEEMEALASIDPSKQAIVNVTRFNQEIKTSKSEGDKVELTEYGHRRLKYKSNSKNGGFAVFSEVYYPAGWVAKIDGKETDIICANYVLRGIQLPAGEHEITFDFDPVSFVVGGTISKIAGYLCWILLGFAIFMSVRAKKE</sequence>
<feature type="transmembrane region" description="Helical" evidence="1">
    <location>
        <begin position="375"/>
        <end position="393"/>
    </location>
</feature>
<keyword evidence="1" id="KW-0812">Transmembrane</keyword>
<reference evidence="2 3" key="1">
    <citation type="submission" date="2021-05" db="EMBL/GenBank/DDBJ databases">
        <title>Comparative genomic studies on the polysaccharide-degrading batcterial strains of the Flammeovirga genus.</title>
        <authorList>
            <person name="Zewei F."/>
            <person name="Zheng Z."/>
            <person name="Yu L."/>
            <person name="Ruyue G."/>
            <person name="Yanhong M."/>
            <person name="Yuanyuan C."/>
            <person name="Jingyan G."/>
            <person name="Wenjun H."/>
        </authorList>
    </citation>
    <scope>NUCLEOTIDE SEQUENCE [LARGE SCALE GENOMIC DNA]</scope>
    <source>
        <strain evidence="2 3">NBRC:100898</strain>
    </source>
</reference>
<feature type="transmembrane region" description="Helical" evidence="1">
    <location>
        <begin position="125"/>
        <end position="144"/>
    </location>
</feature>
<proteinExistence type="predicted"/>
<feature type="transmembrane region" description="Helical" evidence="1">
    <location>
        <begin position="510"/>
        <end position="527"/>
    </location>
</feature>
<keyword evidence="1" id="KW-1133">Transmembrane helix</keyword>
<protein>
    <submittedName>
        <fullName evidence="2">YfhO family protein</fullName>
    </submittedName>
</protein>
<feature type="transmembrane region" description="Helical" evidence="1">
    <location>
        <begin position="9"/>
        <end position="27"/>
    </location>
</feature>
<dbReference type="InterPro" id="IPR018580">
    <property type="entry name" value="Uncharacterised_YfhO"/>
</dbReference>
<dbReference type="Proteomes" id="UP000678679">
    <property type="component" value="Chromosome 1"/>
</dbReference>
<evidence type="ECO:0000313" key="3">
    <source>
        <dbReference type="Proteomes" id="UP000678679"/>
    </source>
</evidence>
<feature type="transmembrane region" description="Helical" evidence="1">
    <location>
        <begin position="534"/>
        <end position="553"/>
    </location>
</feature>
<dbReference type="RefSeq" id="WP_169663281.1">
    <property type="nucleotide sequence ID" value="NZ_CP076132.1"/>
</dbReference>
<dbReference type="PANTHER" id="PTHR38454">
    <property type="entry name" value="INTEGRAL MEMBRANE PROTEIN-RELATED"/>
    <property type="match status" value="1"/>
</dbReference>
<gene>
    <name evidence="2" type="ORF">KMW28_11620</name>
</gene>
<evidence type="ECO:0000313" key="2">
    <source>
        <dbReference type="EMBL" id="QWG00300.1"/>
    </source>
</evidence>
<feature type="transmembrane region" description="Helical" evidence="1">
    <location>
        <begin position="811"/>
        <end position="828"/>
    </location>
</feature>
<name>A0AAX1MYD0_9BACT</name>
<feature type="transmembrane region" description="Helical" evidence="1">
    <location>
        <begin position="227"/>
        <end position="247"/>
    </location>
</feature>
<feature type="transmembrane region" description="Helical" evidence="1">
    <location>
        <begin position="103"/>
        <end position="120"/>
    </location>
</feature>
<keyword evidence="3" id="KW-1185">Reference proteome</keyword>
<dbReference type="PANTHER" id="PTHR38454:SF1">
    <property type="entry name" value="INTEGRAL MEMBRANE PROTEIN"/>
    <property type="match status" value="1"/>
</dbReference>
<dbReference type="AlphaFoldDB" id="A0AAX1MYD0"/>
<feature type="transmembrane region" description="Helical" evidence="1">
    <location>
        <begin position="196"/>
        <end position="215"/>
    </location>
</feature>
<dbReference type="Pfam" id="PF09586">
    <property type="entry name" value="YfhO"/>
    <property type="match status" value="1"/>
</dbReference>